<feature type="domain" description="F-box associated beta-propeller type 1" evidence="2">
    <location>
        <begin position="210"/>
        <end position="356"/>
    </location>
</feature>
<proteinExistence type="predicted"/>
<dbReference type="PANTHER" id="PTHR35546">
    <property type="entry name" value="F-BOX PROTEIN INTERACTION DOMAIN PROTEIN-RELATED"/>
    <property type="match status" value="1"/>
</dbReference>
<dbReference type="PANTHER" id="PTHR35546:SF25">
    <property type="entry name" value="F-BOX DOMAIN-CONTAINING PROTEIN"/>
    <property type="match status" value="1"/>
</dbReference>
<organism evidence="3 4">
    <name type="scientific">Buddleja alternifolia</name>
    <dbReference type="NCBI Taxonomy" id="168488"/>
    <lineage>
        <taxon>Eukaryota</taxon>
        <taxon>Viridiplantae</taxon>
        <taxon>Streptophyta</taxon>
        <taxon>Embryophyta</taxon>
        <taxon>Tracheophyta</taxon>
        <taxon>Spermatophyta</taxon>
        <taxon>Magnoliopsida</taxon>
        <taxon>eudicotyledons</taxon>
        <taxon>Gunneridae</taxon>
        <taxon>Pentapetalae</taxon>
        <taxon>asterids</taxon>
        <taxon>lamiids</taxon>
        <taxon>Lamiales</taxon>
        <taxon>Scrophulariaceae</taxon>
        <taxon>Buddlejeae</taxon>
        <taxon>Buddleja</taxon>
    </lineage>
</organism>
<name>A0AAV6XPI5_9LAMI</name>
<gene>
    <name evidence="3" type="ORF">BUALT_Bualt04G0007500</name>
</gene>
<sequence length="459" mass="51690">MAGEGYSSSDEWYYILDEEVKNLSEMSLSHYVEIGSSSLDNDDISNQDNESDSGSDPGIMDDEESYSSDECLYYVPDDEEKSWSKESIYHYAEKGSLSSSSDGKVGHNITLFPRFTKTKEEMEIKDIASDNILPLLPAKALIRFRSVSKEWDHRIKSPFLAHEQSYRFKDLSGFFCQYNDKEPTFVTLNNPAYGVPIPSLAFLPSFVNIISSSNGLLLCTGNDLYYICNPANEEWKALPKPEYYHGPEPATILAFEPSPLNMGAHYKLICAVPLLDQPIVCFEIYSSETNSWRVSNAIFVGNLSFINPGLYMKGVAYWETSTREVLAFDVKHEIHRIISLPYGAPPDGVLTCIHDELCYIGVSNFWGNEYSVKIYGGLHLRLIRLINVNLEPGPGLTGIQEYRVLPCVDGEIVMILMGSSMYSYSLSRNRIQARSITEGDDLRVSAKYLPYVNSMVYVA</sequence>
<feature type="region of interest" description="Disordered" evidence="1">
    <location>
        <begin position="37"/>
        <end position="64"/>
    </location>
</feature>
<dbReference type="Pfam" id="PF07734">
    <property type="entry name" value="FBA_1"/>
    <property type="match status" value="1"/>
</dbReference>
<dbReference type="InterPro" id="IPR055290">
    <property type="entry name" value="At3g26010-like"/>
</dbReference>
<evidence type="ECO:0000256" key="1">
    <source>
        <dbReference type="SAM" id="MobiDB-lite"/>
    </source>
</evidence>
<evidence type="ECO:0000313" key="4">
    <source>
        <dbReference type="Proteomes" id="UP000826271"/>
    </source>
</evidence>
<dbReference type="AlphaFoldDB" id="A0AAV6XPI5"/>
<evidence type="ECO:0000313" key="3">
    <source>
        <dbReference type="EMBL" id="KAG8383390.1"/>
    </source>
</evidence>
<comment type="caution">
    <text evidence="3">The sequence shown here is derived from an EMBL/GenBank/DDBJ whole genome shotgun (WGS) entry which is preliminary data.</text>
</comment>
<dbReference type="InterPro" id="IPR017451">
    <property type="entry name" value="F-box-assoc_interact_dom"/>
</dbReference>
<dbReference type="InterPro" id="IPR006527">
    <property type="entry name" value="F-box-assoc_dom_typ1"/>
</dbReference>
<accession>A0AAV6XPI5</accession>
<keyword evidence="4" id="KW-1185">Reference proteome</keyword>
<evidence type="ECO:0000259" key="2">
    <source>
        <dbReference type="Pfam" id="PF07734"/>
    </source>
</evidence>
<reference evidence="3" key="1">
    <citation type="submission" date="2019-10" db="EMBL/GenBank/DDBJ databases">
        <authorList>
            <person name="Zhang R."/>
            <person name="Pan Y."/>
            <person name="Wang J."/>
            <person name="Ma R."/>
            <person name="Yu S."/>
        </authorList>
    </citation>
    <scope>NUCLEOTIDE SEQUENCE</scope>
    <source>
        <strain evidence="3">LA-IB0</strain>
        <tissue evidence="3">Leaf</tissue>
    </source>
</reference>
<dbReference type="EMBL" id="WHWC01000004">
    <property type="protein sequence ID" value="KAG8383390.1"/>
    <property type="molecule type" value="Genomic_DNA"/>
</dbReference>
<dbReference type="Proteomes" id="UP000826271">
    <property type="component" value="Unassembled WGS sequence"/>
</dbReference>
<dbReference type="NCBIfam" id="TIGR01640">
    <property type="entry name" value="F_box_assoc_1"/>
    <property type="match status" value="1"/>
</dbReference>
<protein>
    <recommendedName>
        <fullName evidence="2">F-box associated beta-propeller type 1 domain-containing protein</fullName>
    </recommendedName>
</protein>
<feature type="compositionally biased region" description="Acidic residues" evidence="1">
    <location>
        <begin position="40"/>
        <end position="64"/>
    </location>
</feature>